<feature type="compositionally biased region" description="Polar residues" evidence="1">
    <location>
        <begin position="16"/>
        <end position="35"/>
    </location>
</feature>
<feature type="compositionally biased region" description="Low complexity" evidence="1">
    <location>
        <begin position="36"/>
        <end position="68"/>
    </location>
</feature>
<dbReference type="SUPFAM" id="SSF56436">
    <property type="entry name" value="C-type lectin-like"/>
    <property type="match status" value="1"/>
</dbReference>
<protein>
    <submittedName>
        <fullName evidence="2">Uncharacterized protein</fullName>
    </submittedName>
</protein>
<dbReference type="RefSeq" id="WP_224196229.1">
    <property type="nucleotide sequence ID" value="NZ_JAIRAU010000048.1"/>
</dbReference>
<dbReference type="EMBL" id="JAIRAU010000048">
    <property type="protein sequence ID" value="MBZ5714495.1"/>
    <property type="molecule type" value="Genomic_DNA"/>
</dbReference>
<gene>
    <name evidence="2" type="ORF">K7C98_35125</name>
</gene>
<dbReference type="Gene3D" id="3.10.100.10">
    <property type="entry name" value="Mannose-Binding Protein A, subunit A"/>
    <property type="match status" value="1"/>
</dbReference>
<dbReference type="InterPro" id="IPR016186">
    <property type="entry name" value="C-type_lectin-like/link_sf"/>
</dbReference>
<proteinExistence type="predicted"/>
<evidence type="ECO:0000256" key="1">
    <source>
        <dbReference type="SAM" id="MobiDB-lite"/>
    </source>
</evidence>
<reference evidence="2" key="1">
    <citation type="submission" date="2021-08" db="EMBL/GenBank/DDBJ databases">
        <authorList>
            <person name="Stevens D.C."/>
        </authorList>
    </citation>
    <scope>NUCLEOTIDE SEQUENCE</scope>
    <source>
        <strain evidence="2">DSM 53165</strain>
    </source>
</reference>
<organism evidence="2 3">
    <name type="scientific">Nannocystis pusilla</name>
    <dbReference type="NCBI Taxonomy" id="889268"/>
    <lineage>
        <taxon>Bacteria</taxon>
        <taxon>Pseudomonadati</taxon>
        <taxon>Myxococcota</taxon>
        <taxon>Polyangia</taxon>
        <taxon>Nannocystales</taxon>
        <taxon>Nannocystaceae</taxon>
        <taxon>Nannocystis</taxon>
    </lineage>
</organism>
<sequence>MLLTLGTACPDDAAAPSTTVSPGQPGQHEPATTSFGPNEPTPTTAAPTTGDTTEATSTGPSTTTAAEPVCGDGHPDPGEECDHGADNANTGACTLECKHALCGDGLVWAGVEACDFGLGNADAYGGCRPDDCQFAARCGDGILDIEFETCDLGDLNGTGASPDGMAPCSPTCRFHGRPVFVTSQAYSGDLGGLSGADLKCQARAAGVGLAHPHTYRAWLADGFDGPGDRFEQKQLAGVPYLRLDGRVIAADYDELITLGPRTGITLTELGELLVEEWVWTNTSAFGDSFSPDNHCSHWTTSNPELSARLGKNAVAVEDGPAWQTWRDERHWTSYLGRKCNETYRLYCFDDGFVAEEEG</sequence>
<evidence type="ECO:0000313" key="2">
    <source>
        <dbReference type="EMBL" id="MBZ5714495.1"/>
    </source>
</evidence>
<dbReference type="Proteomes" id="UP001139031">
    <property type="component" value="Unassembled WGS sequence"/>
</dbReference>
<feature type="region of interest" description="Disordered" evidence="1">
    <location>
        <begin position="1"/>
        <end position="77"/>
    </location>
</feature>
<keyword evidence="3" id="KW-1185">Reference proteome</keyword>
<dbReference type="InterPro" id="IPR016187">
    <property type="entry name" value="CTDL_fold"/>
</dbReference>
<evidence type="ECO:0000313" key="3">
    <source>
        <dbReference type="Proteomes" id="UP001139031"/>
    </source>
</evidence>
<name>A0ABS7U1U1_9BACT</name>
<comment type="caution">
    <text evidence="2">The sequence shown here is derived from an EMBL/GenBank/DDBJ whole genome shotgun (WGS) entry which is preliminary data.</text>
</comment>
<accession>A0ABS7U1U1</accession>